<dbReference type="Proteomes" id="UP000091820">
    <property type="component" value="Unassembled WGS sequence"/>
</dbReference>
<proteinExistence type="predicted"/>
<dbReference type="EnsemblMetazoa" id="GBRI024509-RA">
    <property type="protein sequence ID" value="GBRI024509-PA"/>
    <property type="gene ID" value="GBRI024509"/>
</dbReference>
<keyword evidence="1" id="KW-1133">Transmembrane helix</keyword>
<organism evidence="2 3">
    <name type="scientific">Glossina brevipalpis</name>
    <dbReference type="NCBI Taxonomy" id="37001"/>
    <lineage>
        <taxon>Eukaryota</taxon>
        <taxon>Metazoa</taxon>
        <taxon>Ecdysozoa</taxon>
        <taxon>Arthropoda</taxon>
        <taxon>Hexapoda</taxon>
        <taxon>Insecta</taxon>
        <taxon>Pterygota</taxon>
        <taxon>Neoptera</taxon>
        <taxon>Endopterygota</taxon>
        <taxon>Diptera</taxon>
        <taxon>Brachycera</taxon>
        <taxon>Muscomorpha</taxon>
        <taxon>Hippoboscoidea</taxon>
        <taxon>Glossinidae</taxon>
        <taxon>Glossina</taxon>
    </lineage>
</organism>
<feature type="transmembrane region" description="Helical" evidence="1">
    <location>
        <begin position="146"/>
        <end position="171"/>
    </location>
</feature>
<accession>A0A1A9WM14</accession>
<feature type="transmembrane region" description="Helical" evidence="1">
    <location>
        <begin position="56"/>
        <end position="76"/>
    </location>
</feature>
<keyword evidence="1" id="KW-0812">Transmembrane</keyword>
<reference evidence="2" key="2">
    <citation type="submission" date="2020-05" db="UniProtKB">
        <authorList>
            <consortium name="EnsemblMetazoa"/>
        </authorList>
    </citation>
    <scope>IDENTIFICATION</scope>
    <source>
        <strain evidence="2">IAEA</strain>
    </source>
</reference>
<evidence type="ECO:0000313" key="3">
    <source>
        <dbReference type="Proteomes" id="UP000091820"/>
    </source>
</evidence>
<dbReference type="VEuPathDB" id="VectorBase:GBRI024509"/>
<protein>
    <submittedName>
        <fullName evidence="2">Uncharacterized protein</fullName>
    </submittedName>
</protein>
<dbReference type="AlphaFoldDB" id="A0A1A9WM14"/>
<feature type="transmembrane region" description="Helical" evidence="1">
    <location>
        <begin position="97"/>
        <end position="117"/>
    </location>
</feature>
<keyword evidence="1" id="KW-0472">Membrane</keyword>
<evidence type="ECO:0000313" key="2">
    <source>
        <dbReference type="EnsemblMetazoa" id="GBRI024509-PA"/>
    </source>
</evidence>
<keyword evidence="3" id="KW-1185">Reference proteome</keyword>
<evidence type="ECO:0000256" key="1">
    <source>
        <dbReference type="SAM" id="Phobius"/>
    </source>
</evidence>
<reference evidence="3" key="1">
    <citation type="submission" date="2014-03" db="EMBL/GenBank/DDBJ databases">
        <authorList>
            <person name="Aksoy S."/>
            <person name="Warren W."/>
            <person name="Wilson R.K."/>
        </authorList>
    </citation>
    <scope>NUCLEOTIDE SEQUENCE [LARGE SCALE GENOMIC DNA]</scope>
    <source>
        <strain evidence="3">IAEA</strain>
    </source>
</reference>
<sequence length="178" mass="19937">MKNILLRLKWKVNKRCCCCCDGFVEFSRSVVLEYFVDRAFVLSGLKVLLLPPPPPLLLLLLVFLNNLLLYSSHLSFSMRVLLNERLLRFMATGDLKTTIIITAIAIAASDNVFIVIVDDRSDIYIALNVAGNLFELRSKLAEDERAVMLLFPLVSLLPPSSLLLSIVRIAVGKAETSR</sequence>
<name>A0A1A9WM14_9MUSC</name>